<keyword evidence="5" id="KW-1185">Reference proteome</keyword>
<dbReference type="CDD" id="cd13969">
    <property type="entry name" value="ADCK1-like"/>
    <property type="match status" value="1"/>
</dbReference>
<dbReference type="InterPro" id="IPR051130">
    <property type="entry name" value="Mito_struct-func_regulator"/>
</dbReference>
<sequence>MAGRWMRPRRLALITTFSAVSYAIASSSAHDSASANPLEFSITAEQGLVRSSRAIYTFAANSIDYKYSLRGLDYKSDEYLEIRSMVHSRAAKRILKLCEANKGFYIKAGQFVASLQHLPKEYTSILSALQDQALPCAFEVIEVVLKEEFGWDVMDMFEEFDKQPIAAASIAQVHRARLKNNQEVAVKIQYPGLQQQFQIDIATMNILSHAVAWLFPDYQFQWIIPEFEKTSLKELDFEEEGHNAERTARFFERNKYVKIPKIFWDKSSHRVLTMEFVHGCKIDDVEVLRTAGIDPQKVARVLVEIFAQMIFVHGCVHGDPHPGNILVHGQTGRFQIVLLDHGLYRELEESFRIDFCRLWKALVLGDTLEAQRVGERLGAGKFFKFLPIIFMGRTMESTSGLGERMSDEERRKLRDEMRLLTFGDVSQFMEGLPRDLLIVLRTDGLLRSIISKLGAQPWMRLLVNAKHAVSGLSHRNSYGTGARRASGVAVKKPQFEYLNLQLRLELLEMTYKLKDLYGSFLQLLGRLRKRLPQWLKGLNGYMVL</sequence>
<dbReference type="SUPFAM" id="SSF56112">
    <property type="entry name" value="Protein kinase-like (PK-like)"/>
    <property type="match status" value="1"/>
</dbReference>
<evidence type="ECO:0000259" key="3">
    <source>
        <dbReference type="Pfam" id="PF03109"/>
    </source>
</evidence>
<evidence type="ECO:0000256" key="2">
    <source>
        <dbReference type="SAM" id="SignalP"/>
    </source>
</evidence>
<dbReference type="Proteomes" id="UP000886520">
    <property type="component" value="Chromosome 17"/>
</dbReference>
<evidence type="ECO:0000256" key="1">
    <source>
        <dbReference type="ARBA" id="ARBA00009670"/>
    </source>
</evidence>
<feature type="domain" description="ABC1 atypical kinase-like" evidence="3">
    <location>
        <begin position="129"/>
        <end position="370"/>
    </location>
</feature>
<accession>A0A9D4UH01</accession>
<proteinExistence type="inferred from homology"/>
<feature type="chain" id="PRO_5038584387" description="ABC1 atypical kinase-like domain-containing protein" evidence="2">
    <location>
        <begin position="30"/>
        <end position="544"/>
    </location>
</feature>
<protein>
    <recommendedName>
        <fullName evidence="3">ABC1 atypical kinase-like domain-containing protein</fullName>
    </recommendedName>
</protein>
<reference evidence="4" key="1">
    <citation type="submission" date="2021-01" db="EMBL/GenBank/DDBJ databases">
        <title>Adiantum capillus-veneris genome.</title>
        <authorList>
            <person name="Fang Y."/>
            <person name="Liao Q."/>
        </authorList>
    </citation>
    <scope>NUCLEOTIDE SEQUENCE</scope>
    <source>
        <strain evidence="4">H3</strain>
        <tissue evidence="4">Leaf</tissue>
    </source>
</reference>
<dbReference type="EMBL" id="JABFUD020000017">
    <property type="protein sequence ID" value="KAI5067746.1"/>
    <property type="molecule type" value="Genomic_DNA"/>
</dbReference>
<organism evidence="4 5">
    <name type="scientific">Adiantum capillus-veneris</name>
    <name type="common">Maidenhair fern</name>
    <dbReference type="NCBI Taxonomy" id="13818"/>
    <lineage>
        <taxon>Eukaryota</taxon>
        <taxon>Viridiplantae</taxon>
        <taxon>Streptophyta</taxon>
        <taxon>Embryophyta</taxon>
        <taxon>Tracheophyta</taxon>
        <taxon>Polypodiopsida</taxon>
        <taxon>Polypodiidae</taxon>
        <taxon>Polypodiales</taxon>
        <taxon>Pteridineae</taxon>
        <taxon>Pteridaceae</taxon>
        <taxon>Vittarioideae</taxon>
        <taxon>Adiantum</taxon>
    </lineage>
</organism>
<dbReference type="AlphaFoldDB" id="A0A9D4UH01"/>
<feature type="signal peptide" evidence="2">
    <location>
        <begin position="1"/>
        <end position="29"/>
    </location>
</feature>
<comment type="similarity">
    <text evidence="1">Belongs to the protein kinase superfamily. ADCK protein kinase family.</text>
</comment>
<dbReference type="Gene3D" id="1.10.510.10">
    <property type="entry name" value="Transferase(Phosphotransferase) domain 1"/>
    <property type="match status" value="1"/>
</dbReference>
<evidence type="ECO:0000313" key="4">
    <source>
        <dbReference type="EMBL" id="KAI5067746.1"/>
    </source>
</evidence>
<dbReference type="PANTHER" id="PTHR43173">
    <property type="entry name" value="ABC1 FAMILY PROTEIN"/>
    <property type="match status" value="1"/>
</dbReference>
<dbReference type="PANTHER" id="PTHR43173:SF28">
    <property type="entry name" value="AARF DOMAIN CONTAINING KINASE 5"/>
    <property type="match status" value="1"/>
</dbReference>
<dbReference type="InterPro" id="IPR011009">
    <property type="entry name" value="Kinase-like_dom_sf"/>
</dbReference>
<evidence type="ECO:0000313" key="5">
    <source>
        <dbReference type="Proteomes" id="UP000886520"/>
    </source>
</evidence>
<dbReference type="Pfam" id="PF03109">
    <property type="entry name" value="ABC1"/>
    <property type="match status" value="1"/>
</dbReference>
<keyword evidence="2" id="KW-0732">Signal</keyword>
<comment type="caution">
    <text evidence="4">The sequence shown here is derived from an EMBL/GenBank/DDBJ whole genome shotgun (WGS) entry which is preliminary data.</text>
</comment>
<dbReference type="InterPro" id="IPR004147">
    <property type="entry name" value="ABC1_dom"/>
</dbReference>
<gene>
    <name evidence="4" type="ORF">GOP47_0018274</name>
</gene>
<dbReference type="InterPro" id="IPR045307">
    <property type="entry name" value="ADCK1_dom"/>
</dbReference>
<dbReference type="OrthoDB" id="427480at2759"/>
<name>A0A9D4UH01_ADICA</name>